<dbReference type="Pfam" id="PF08479">
    <property type="entry name" value="POTRA_2"/>
    <property type="match status" value="1"/>
</dbReference>
<gene>
    <name evidence="8" type="ORF">SAMN02745223_02766</name>
    <name evidence="7" type="ORF">VW29_14810</name>
</gene>
<dbReference type="InterPro" id="IPR005565">
    <property type="entry name" value="Hemolysn_activator_HlyB_C"/>
</dbReference>
<evidence type="ECO:0000313" key="7">
    <source>
        <dbReference type="EMBL" id="KKB82826.1"/>
    </source>
</evidence>
<evidence type="ECO:0000256" key="4">
    <source>
        <dbReference type="SAM" id="SignalP"/>
    </source>
</evidence>
<dbReference type="EMBL" id="LAJF01000091">
    <property type="protein sequence ID" value="KKB82826.1"/>
    <property type="molecule type" value="Genomic_DNA"/>
</dbReference>
<sequence length="589" mass="61916">MKARYLQGPDLLLALIHTALMTSIVCAGTASVQAQTVTVERNPPVRANVAAPTVREDEQASTSADESPLGVNLAGIKLVGLSEQPGNSGTGGIIVGDIGPGRNLRPEFEAVLRPLVGQPLSMALIADAQAAIAGVYRRAGYPFVSVTIPPQEVTNGILTLRVQEFGFGAVSARGVDDPAARRLAAQIRLNDDGRIPAASVNEDLSWLNRSPFRRVEGLFSPGSETGTSDLVLAVTAAKPWQVYAGYSNTGSAETGHSRYFVGAGIALPMLDGAFATYQLTGSSDLFSDLAGLLPNLGNGYDAHRARYVSHAANVVLPLDGRSTLEFSPAHIATRQTSSAFTFDNTIIEVPLYYRTALSNILPGVHGGEVYAGIEYRNLRRQTYFAQIGLGAAEAEILQFGLGWRHEFKDDHGSTGVDLFVMASPGGILAHDNGSAWSAYSNGAVTSASYAYFGGSLSRVTELGIGFKLRNDVVVQLAGQALPDTERLTLGGLDAVRGYGLGDVTADSGIVLRNELRLPQSSPTGSDVLSPFAFVDIGFAQQALASTGIGFDYTIADMLSVNATAALALSDAGSTKAGAVDVKFRLTARY</sequence>
<evidence type="ECO:0000259" key="5">
    <source>
        <dbReference type="Pfam" id="PF03865"/>
    </source>
</evidence>
<dbReference type="Gene3D" id="3.10.20.310">
    <property type="entry name" value="membrane protein fhac"/>
    <property type="match status" value="1"/>
</dbReference>
<dbReference type="GO" id="GO:0046819">
    <property type="term" value="P:protein secretion by the type V secretion system"/>
    <property type="evidence" value="ECO:0007669"/>
    <property type="project" value="TreeGrafter"/>
</dbReference>
<dbReference type="InterPro" id="IPR051544">
    <property type="entry name" value="TPS_OM_transporter"/>
</dbReference>
<evidence type="ECO:0000256" key="3">
    <source>
        <dbReference type="ARBA" id="ARBA00023237"/>
    </source>
</evidence>
<evidence type="ECO:0000313" key="8">
    <source>
        <dbReference type="EMBL" id="SHF48654.1"/>
    </source>
</evidence>
<keyword evidence="3" id="KW-0998">Cell outer membrane</keyword>
<keyword evidence="9" id="KW-1185">Reference proteome</keyword>
<dbReference type="PANTHER" id="PTHR34597">
    <property type="entry name" value="SLR1661 PROTEIN"/>
    <property type="match status" value="1"/>
</dbReference>
<evidence type="ECO:0000256" key="2">
    <source>
        <dbReference type="ARBA" id="ARBA00022692"/>
    </source>
</evidence>
<feature type="domain" description="Polypeptide-transport-associated ShlB-type" evidence="6">
    <location>
        <begin position="107"/>
        <end position="164"/>
    </location>
</feature>
<keyword evidence="1" id="KW-0472">Membrane</keyword>
<dbReference type="Gene3D" id="2.40.160.50">
    <property type="entry name" value="membrane protein fhac: a member of the omp85/tpsb transporter family"/>
    <property type="match status" value="1"/>
</dbReference>
<dbReference type="OrthoDB" id="290122at2"/>
<evidence type="ECO:0000259" key="6">
    <source>
        <dbReference type="Pfam" id="PF08479"/>
    </source>
</evidence>
<evidence type="ECO:0000313" key="10">
    <source>
        <dbReference type="Proteomes" id="UP000184533"/>
    </source>
</evidence>
<dbReference type="PANTHER" id="PTHR34597:SF3">
    <property type="entry name" value="OUTER MEMBRANE TRANSPORTER CDIB"/>
    <property type="match status" value="1"/>
</dbReference>
<evidence type="ECO:0000313" key="9">
    <source>
        <dbReference type="Proteomes" id="UP000033608"/>
    </source>
</evidence>
<dbReference type="GO" id="GO:0098046">
    <property type="term" value="C:type V protein secretion system complex"/>
    <property type="evidence" value="ECO:0007669"/>
    <property type="project" value="TreeGrafter"/>
</dbReference>
<dbReference type="GO" id="GO:0008320">
    <property type="term" value="F:protein transmembrane transporter activity"/>
    <property type="evidence" value="ECO:0007669"/>
    <property type="project" value="TreeGrafter"/>
</dbReference>
<evidence type="ECO:0000256" key="1">
    <source>
        <dbReference type="ARBA" id="ARBA00022452"/>
    </source>
</evidence>
<dbReference type="AlphaFoldDB" id="A0A0F5LK83"/>
<reference evidence="7 9" key="1">
    <citation type="submission" date="2015-03" db="EMBL/GenBank/DDBJ databases">
        <authorList>
            <person name="Hassan Y.I."/>
            <person name="Lepp D."/>
            <person name="Zhou T."/>
        </authorList>
    </citation>
    <scope>NUCLEOTIDE SEQUENCE [LARGE SCALE GENOMIC DNA]</scope>
    <source>
        <strain evidence="7 9">DSM 17137</strain>
    </source>
</reference>
<dbReference type="Proteomes" id="UP000184533">
    <property type="component" value="Unassembled WGS sequence"/>
</dbReference>
<keyword evidence="2" id="KW-0812">Transmembrane</keyword>
<reference evidence="8 10" key="2">
    <citation type="submission" date="2016-11" db="EMBL/GenBank/DDBJ databases">
        <authorList>
            <person name="Jaros S."/>
            <person name="Januszkiewicz K."/>
            <person name="Wedrychowicz H."/>
        </authorList>
    </citation>
    <scope>NUCLEOTIDE SEQUENCE [LARGE SCALE GENOMIC DNA]</scope>
    <source>
        <strain evidence="8 10">DSM 17137</strain>
    </source>
</reference>
<organism evidence="7 9">
    <name type="scientific">Devosia limi DSM 17137</name>
    <dbReference type="NCBI Taxonomy" id="1121477"/>
    <lineage>
        <taxon>Bacteria</taxon>
        <taxon>Pseudomonadati</taxon>
        <taxon>Pseudomonadota</taxon>
        <taxon>Alphaproteobacteria</taxon>
        <taxon>Hyphomicrobiales</taxon>
        <taxon>Devosiaceae</taxon>
        <taxon>Devosia</taxon>
    </lineage>
</organism>
<keyword evidence="1" id="KW-1134">Transmembrane beta strand</keyword>
<keyword evidence="4" id="KW-0732">Signal</keyword>
<proteinExistence type="predicted"/>
<dbReference type="RefSeq" id="WP_046136039.1">
    <property type="nucleotide sequence ID" value="NZ_FQVC01000008.1"/>
</dbReference>
<dbReference type="EMBL" id="FQVC01000008">
    <property type="protein sequence ID" value="SHF48654.1"/>
    <property type="molecule type" value="Genomic_DNA"/>
</dbReference>
<name>A0A0F5LK83_9HYPH</name>
<dbReference type="PATRIC" id="fig|1121477.3.peg.4133"/>
<dbReference type="STRING" id="1121477.SAMN02745223_02766"/>
<feature type="chain" id="PRO_5015038330" evidence="4">
    <location>
        <begin position="28"/>
        <end position="589"/>
    </location>
</feature>
<protein>
    <submittedName>
        <fullName evidence="8">Hemolysin activation/secretion protein</fullName>
    </submittedName>
</protein>
<feature type="signal peptide" evidence="4">
    <location>
        <begin position="1"/>
        <end position="27"/>
    </location>
</feature>
<dbReference type="InterPro" id="IPR013686">
    <property type="entry name" value="Polypept-transport_assoc_ShlB"/>
</dbReference>
<dbReference type="Pfam" id="PF03865">
    <property type="entry name" value="ShlB"/>
    <property type="match status" value="1"/>
</dbReference>
<accession>A0A0F5LK83</accession>
<feature type="domain" description="Haemolysin activator HlyB C-terminal" evidence="5">
    <location>
        <begin position="226"/>
        <end position="542"/>
    </location>
</feature>
<dbReference type="Proteomes" id="UP000033608">
    <property type="component" value="Unassembled WGS sequence"/>
</dbReference>